<accession>A0A9K3NLH2</accession>
<proteinExistence type="predicted"/>
<evidence type="ECO:0000256" key="1">
    <source>
        <dbReference type="SAM" id="Phobius"/>
    </source>
</evidence>
<gene>
    <name evidence="2" type="ORF">HanXRQr2_Chr05g0192911</name>
</gene>
<keyword evidence="3" id="KW-1185">Reference proteome</keyword>
<sequence length="172" mass="18855">MAPGTIRRSGWTFIFLAIWMSSGTRMVVVALFDVINSVMKPLMTQTVGAMAKYGVCPRKSSVLAKTSATPLVLTPSAIARPAPSNKTIFHGSFLHLFQSISFSPCCFLFGIMNSKVAIITCSFVIIIIIIYIRRHECLLIHSFTYANCSITNTVIKQASPSRYVVSYASGHP</sequence>
<comment type="caution">
    <text evidence="2">The sequence shown here is derived from an EMBL/GenBank/DDBJ whole genome shotgun (WGS) entry which is preliminary data.</text>
</comment>
<dbReference type="EMBL" id="MNCJ02000320">
    <property type="protein sequence ID" value="KAF5804065.1"/>
    <property type="molecule type" value="Genomic_DNA"/>
</dbReference>
<evidence type="ECO:0000313" key="2">
    <source>
        <dbReference type="EMBL" id="KAF5804065.1"/>
    </source>
</evidence>
<keyword evidence="1" id="KW-0472">Membrane</keyword>
<dbReference type="AlphaFoldDB" id="A0A9K3NLH2"/>
<protein>
    <submittedName>
        <fullName evidence="2">Uncharacterized protein</fullName>
    </submittedName>
</protein>
<dbReference type="Gramene" id="mRNA:HanXRQr2_Chr05g0192911">
    <property type="protein sequence ID" value="CDS:HanXRQr2_Chr05g0192911.1"/>
    <property type="gene ID" value="HanXRQr2_Chr05g0192911"/>
</dbReference>
<name>A0A9K3NLH2_HELAN</name>
<keyword evidence="1" id="KW-0812">Transmembrane</keyword>
<organism evidence="2 3">
    <name type="scientific">Helianthus annuus</name>
    <name type="common">Common sunflower</name>
    <dbReference type="NCBI Taxonomy" id="4232"/>
    <lineage>
        <taxon>Eukaryota</taxon>
        <taxon>Viridiplantae</taxon>
        <taxon>Streptophyta</taxon>
        <taxon>Embryophyta</taxon>
        <taxon>Tracheophyta</taxon>
        <taxon>Spermatophyta</taxon>
        <taxon>Magnoliopsida</taxon>
        <taxon>eudicotyledons</taxon>
        <taxon>Gunneridae</taxon>
        <taxon>Pentapetalae</taxon>
        <taxon>asterids</taxon>
        <taxon>campanulids</taxon>
        <taxon>Asterales</taxon>
        <taxon>Asteraceae</taxon>
        <taxon>Asteroideae</taxon>
        <taxon>Heliantheae alliance</taxon>
        <taxon>Heliantheae</taxon>
        <taxon>Helianthus</taxon>
    </lineage>
</organism>
<dbReference type="Proteomes" id="UP000215914">
    <property type="component" value="Unassembled WGS sequence"/>
</dbReference>
<feature type="transmembrane region" description="Helical" evidence="1">
    <location>
        <begin position="12"/>
        <end position="35"/>
    </location>
</feature>
<feature type="transmembrane region" description="Helical" evidence="1">
    <location>
        <begin position="116"/>
        <end position="132"/>
    </location>
</feature>
<reference evidence="2" key="1">
    <citation type="journal article" date="2017" name="Nature">
        <title>The sunflower genome provides insights into oil metabolism, flowering and Asterid evolution.</title>
        <authorList>
            <person name="Badouin H."/>
            <person name="Gouzy J."/>
            <person name="Grassa C.J."/>
            <person name="Murat F."/>
            <person name="Staton S.E."/>
            <person name="Cottret L."/>
            <person name="Lelandais-Briere C."/>
            <person name="Owens G.L."/>
            <person name="Carrere S."/>
            <person name="Mayjonade B."/>
            <person name="Legrand L."/>
            <person name="Gill N."/>
            <person name="Kane N.C."/>
            <person name="Bowers J.E."/>
            <person name="Hubner S."/>
            <person name="Bellec A."/>
            <person name="Berard A."/>
            <person name="Berges H."/>
            <person name="Blanchet N."/>
            <person name="Boniface M.C."/>
            <person name="Brunel D."/>
            <person name="Catrice O."/>
            <person name="Chaidir N."/>
            <person name="Claudel C."/>
            <person name="Donnadieu C."/>
            <person name="Faraut T."/>
            <person name="Fievet G."/>
            <person name="Helmstetter N."/>
            <person name="King M."/>
            <person name="Knapp S.J."/>
            <person name="Lai Z."/>
            <person name="Le Paslier M.C."/>
            <person name="Lippi Y."/>
            <person name="Lorenzon L."/>
            <person name="Mandel J.R."/>
            <person name="Marage G."/>
            <person name="Marchand G."/>
            <person name="Marquand E."/>
            <person name="Bret-Mestries E."/>
            <person name="Morien E."/>
            <person name="Nambeesan S."/>
            <person name="Nguyen T."/>
            <person name="Pegot-Espagnet P."/>
            <person name="Pouilly N."/>
            <person name="Raftis F."/>
            <person name="Sallet E."/>
            <person name="Schiex T."/>
            <person name="Thomas J."/>
            <person name="Vandecasteele C."/>
            <person name="Vares D."/>
            <person name="Vear F."/>
            <person name="Vautrin S."/>
            <person name="Crespi M."/>
            <person name="Mangin B."/>
            <person name="Burke J.M."/>
            <person name="Salse J."/>
            <person name="Munos S."/>
            <person name="Vincourt P."/>
            <person name="Rieseberg L.H."/>
            <person name="Langlade N.B."/>
        </authorList>
    </citation>
    <scope>NUCLEOTIDE SEQUENCE</scope>
    <source>
        <tissue evidence="2">Leaves</tissue>
    </source>
</reference>
<reference evidence="2" key="2">
    <citation type="submission" date="2020-06" db="EMBL/GenBank/DDBJ databases">
        <title>Helianthus annuus Genome sequencing and assembly Release 2.</title>
        <authorList>
            <person name="Gouzy J."/>
            <person name="Langlade N."/>
            <person name="Munos S."/>
        </authorList>
    </citation>
    <scope>NUCLEOTIDE SEQUENCE</scope>
    <source>
        <tissue evidence="2">Leaves</tissue>
    </source>
</reference>
<evidence type="ECO:0000313" key="3">
    <source>
        <dbReference type="Proteomes" id="UP000215914"/>
    </source>
</evidence>
<keyword evidence="1" id="KW-1133">Transmembrane helix</keyword>